<evidence type="ECO:0000256" key="5">
    <source>
        <dbReference type="RuleBase" id="RU361277"/>
    </source>
</evidence>
<keyword evidence="3 5" id="KW-0862">Zinc</keyword>
<dbReference type="InterPro" id="IPR013149">
    <property type="entry name" value="ADH-like_C"/>
</dbReference>
<dbReference type="FunFam" id="3.40.50.720:FF:000022">
    <property type="entry name" value="Cinnamyl alcohol dehydrogenase"/>
    <property type="match status" value="1"/>
</dbReference>
<dbReference type="Pfam" id="PF00107">
    <property type="entry name" value="ADH_zinc_N"/>
    <property type="match status" value="1"/>
</dbReference>
<dbReference type="Proteomes" id="UP001360560">
    <property type="component" value="Unassembled WGS sequence"/>
</dbReference>
<dbReference type="InterPro" id="IPR020843">
    <property type="entry name" value="ER"/>
</dbReference>
<dbReference type="GeneID" id="90074377"/>
<evidence type="ECO:0000259" key="6">
    <source>
        <dbReference type="SMART" id="SM00829"/>
    </source>
</evidence>
<dbReference type="AlphaFoldDB" id="A0AAV5QNL2"/>
<dbReference type="PANTHER" id="PTHR42683">
    <property type="entry name" value="ALDEHYDE REDUCTASE"/>
    <property type="match status" value="1"/>
</dbReference>
<dbReference type="EMBL" id="BTFZ01000011">
    <property type="protein sequence ID" value="GMM36402.1"/>
    <property type="molecule type" value="Genomic_DNA"/>
</dbReference>
<keyword evidence="4" id="KW-0560">Oxidoreductase</keyword>
<dbReference type="PROSITE" id="PS00059">
    <property type="entry name" value="ADH_ZINC"/>
    <property type="match status" value="1"/>
</dbReference>
<proteinExistence type="inferred from homology"/>
<name>A0AAV5QNL2_9ASCO</name>
<dbReference type="SMART" id="SM00829">
    <property type="entry name" value="PKS_ER"/>
    <property type="match status" value="1"/>
</dbReference>
<evidence type="ECO:0000256" key="2">
    <source>
        <dbReference type="ARBA" id="ARBA00022723"/>
    </source>
</evidence>
<accession>A0AAV5QNL2</accession>
<dbReference type="InterPro" id="IPR047109">
    <property type="entry name" value="CAD-like"/>
</dbReference>
<dbReference type="CDD" id="cd05283">
    <property type="entry name" value="CAD1"/>
    <property type="match status" value="1"/>
</dbReference>
<dbReference type="RefSeq" id="XP_064853398.1">
    <property type="nucleotide sequence ID" value="XM_064997326.1"/>
</dbReference>
<sequence length="361" mass="39191">MAKYPEKFTGFGVLNHEEWNHPKKVEFDPKPWGDHEIDIQIETCGVCGSDVHCAHGSWGETYSPIIVGHEIVGKVLKVGSQVENIKVGDRVGVGAQCSSCGECDLCQNGNEQYCVSCAWTYAGNIGEWNTQGGYASHIRVLDRFAFVIPEKLESKYASPLLCGGLTVYSPLVRNGCGPGKKVAISGLGGLGHQAVMIAKALGAHVTVISRSDSKKEDSFKMGADQYIATNEKGWAAKHAGEFNLILNCGSSLSGIDMQSMLAVLTSADGRFASISAPPITEMCSFSPFSLMGKSISQHALGNAKEMRDLLQLCADKDIKPWIEEIPISEQGTHEALTRADNGDVRYRFVLTDFEKEFKDAY</sequence>
<evidence type="ECO:0000256" key="4">
    <source>
        <dbReference type="ARBA" id="ARBA00023002"/>
    </source>
</evidence>
<dbReference type="InterPro" id="IPR013154">
    <property type="entry name" value="ADH-like_N"/>
</dbReference>
<feature type="domain" description="Enoyl reductase (ER)" evidence="6">
    <location>
        <begin position="12"/>
        <end position="350"/>
    </location>
</feature>
<dbReference type="GO" id="GO:0008270">
    <property type="term" value="F:zinc ion binding"/>
    <property type="evidence" value="ECO:0007669"/>
    <property type="project" value="InterPro"/>
</dbReference>
<comment type="caution">
    <text evidence="7">The sequence shown here is derived from an EMBL/GenBank/DDBJ whole genome shotgun (WGS) entry which is preliminary data.</text>
</comment>
<dbReference type="InterPro" id="IPR036291">
    <property type="entry name" value="NAD(P)-bd_dom_sf"/>
</dbReference>
<organism evidence="7 8">
    <name type="scientific">Saccharomycopsis crataegensis</name>
    <dbReference type="NCBI Taxonomy" id="43959"/>
    <lineage>
        <taxon>Eukaryota</taxon>
        <taxon>Fungi</taxon>
        <taxon>Dikarya</taxon>
        <taxon>Ascomycota</taxon>
        <taxon>Saccharomycotina</taxon>
        <taxon>Saccharomycetes</taxon>
        <taxon>Saccharomycopsidaceae</taxon>
        <taxon>Saccharomycopsis</taxon>
    </lineage>
</organism>
<dbReference type="GO" id="GO:0016616">
    <property type="term" value="F:oxidoreductase activity, acting on the CH-OH group of donors, NAD or NADP as acceptor"/>
    <property type="evidence" value="ECO:0007669"/>
    <property type="project" value="InterPro"/>
</dbReference>
<dbReference type="SUPFAM" id="SSF51735">
    <property type="entry name" value="NAD(P)-binding Rossmann-fold domains"/>
    <property type="match status" value="1"/>
</dbReference>
<dbReference type="Gene3D" id="3.90.180.10">
    <property type="entry name" value="Medium-chain alcohol dehydrogenases, catalytic domain"/>
    <property type="match status" value="1"/>
</dbReference>
<keyword evidence="8" id="KW-1185">Reference proteome</keyword>
<evidence type="ECO:0000313" key="8">
    <source>
        <dbReference type="Proteomes" id="UP001360560"/>
    </source>
</evidence>
<evidence type="ECO:0000256" key="1">
    <source>
        <dbReference type="ARBA" id="ARBA00001947"/>
    </source>
</evidence>
<protein>
    <submittedName>
        <fullName evidence="7">NADP-dependent alcohol dehydrogenase</fullName>
    </submittedName>
</protein>
<evidence type="ECO:0000256" key="3">
    <source>
        <dbReference type="ARBA" id="ARBA00022833"/>
    </source>
</evidence>
<dbReference type="InterPro" id="IPR002328">
    <property type="entry name" value="ADH_Zn_CS"/>
</dbReference>
<dbReference type="Pfam" id="PF08240">
    <property type="entry name" value="ADH_N"/>
    <property type="match status" value="1"/>
</dbReference>
<dbReference type="InterPro" id="IPR011032">
    <property type="entry name" value="GroES-like_sf"/>
</dbReference>
<dbReference type="SUPFAM" id="SSF50129">
    <property type="entry name" value="GroES-like"/>
    <property type="match status" value="1"/>
</dbReference>
<gene>
    <name evidence="7" type="ORF">DASC09_037270</name>
</gene>
<evidence type="ECO:0000313" key="7">
    <source>
        <dbReference type="EMBL" id="GMM36402.1"/>
    </source>
</evidence>
<dbReference type="Gene3D" id="3.40.50.720">
    <property type="entry name" value="NAD(P)-binding Rossmann-like Domain"/>
    <property type="match status" value="1"/>
</dbReference>
<reference evidence="7 8" key="1">
    <citation type="journal article" date="2023" name="Elife">
        <title>Identification of key yeast species and microbe-microbe interactions impacting larval growth of Drosophila in the wild.</title>
        <authorList>
            <person name="Mure A."/>
            <person name="Sugiura Y."/>
            <person name="Maeda R."/>
            <person name="Honda K."/>
            <person name="Sakurai N."/>
            <person name="Takahashi Y."/>
            <person name="Watada M."/>
            <person name="Katoh T."/>
            <person name="Gotoh A."/>
            <person name="Gotoh Y."/>
            <person name="Taniguchi I."/>
            <person name="Nakamura K."/>
            <person name="Hayashi T."/>
            <person name="Katayama T."/>
            <person name="Uemura T."/>
            <person name="Hattori Y."/>
        </authorList>
    </citation>
    <scope>NUCLEOTIDE SEQUENCE [LARGE SCALE GENOMIC DNA]</scope>
    <source>
        <strain evidence="7 8">SC-9</strain>
    </source>
</reference>
<comment type="similarity">
    <text evidence="5">Belongs to the zinc-containing alcohol dehydrogenase family.</text>
</comment>
<keyword evidence="2 5" id="KW-0479">Metal-binding</keyword>
<comment type="cofactor">
    <cofactor evidence="1 5">
        <name>Zn(2+)</name>
        <dbReference type="ChEBI" id="CHEBI:29105"/>
    </cofactor>
</comment>